<dbReference type="EMBL" id="CP073910">
    <property type="protein sequence ID" value="QUT06344.1"/>
    <property type="molecule type" value="Genomic_DNA"/>
</dbReference>
<evidence type="ECO:0000256" key="3">
    <source>
        <dbReference type="ARBA" id="ARBA00022448"/>
    </source>
</evidence>
<dbReference type="PANTHER" id="PTHR23502">
    <property type="entry name" value="MAJOR FACILITATOR SUPERFAMILY"/>
    <property type="match status" value="1"/>
</dbReference>
<keyword evidence="6 8" id="KW-1133">Transmembrane helix</keyword>
<keyword evidence="11" id="KW-1185">Reference proteome</keyword>
<dbReference type="GO" id="GO:0005886">
    <property type="term" value="C:plasma membrane"/>
    <property type="evidence" value="ECO:0007669"/>
    <property type="project" value="UniProtKB-SubCell"/>
</dbReference>
<feature type="transmembrane region" description="Helical" evidence="8">
    <location>
        <begin position="320"/>
        <end position="342"/>
    </location>
</feature>
<name>A0A975K7R2_9SPHN</name>
<feature type="transmembrane region" description="Helical" evidence="8">
    <location>
        <begin position="293"/>
        <end position="314"/>
    </location>
</feature>
<feature type="transmembrane region" description="Helical" evidence="8">
    <location>
        <begin position="23"/>
        <end position="42"/>
    </location>
</feature>
<gene>
    <name evidence="10" type="ORF">KFK14_02350</name>
</gene>
<keyword evidence="8" id="KW-0997">Cell inner membrane</keyword>
<proteinExistence type="inferred from homology"/>
<dbReference type="InterPro" id="IPR036259">
    <property type="entry name" value="MFS_trans_sf"/>
</dbReference>
<dbReference type="Pfam" id="PF07690">
    <property type="entry name" value="MFS_1"/>
    <property type="match status" value="1"/>
</dbReference>
<organism evidence="10 11">
    <name type="scientific">Sphingobium phenoxybenzoativorans</name>
    <dbReference type="NCBI Taxonomy" id="1592790"/>
    <lineage>
        <taxon>Bacteria</taxon>
        <taxon>Pseudomonadati</taxon>
        <taxon>Pseudomonadota</taxon>
        <taxon>Alphaproteobacteria</taxon>
        <taxon>Sphingomonadales</taxon>
        <taxon>Sphingomonadaceae</taxon>
        <taxon>Sphingobium</taxon>
    </lineage>
</organism>
<comment type="similarity">
    <text evidence="2 8">Belongs to the major facilitator superfamily. Bcr/CmlA family.</text>
</comment>
<feature type="transmembrane region" description="Helical" evidence="8">
    <location>
        <begin position="261"/>
        <end position="281"/>
    </location>
</feature>
<evidence type="ECO:0000256" key="2">
    <source>
        <dbReference type="ARBA" id="ARBA00006236"/>
    </source>
</evidence>
<keyword evidence="4" id="KW-1003">Cell membrane</keyword>
<keyword evidence="7 8" id="KW-0472">Membrane</keyword>
<feature type="transmembrane region" description="Helical" evidence="8">
    <location>
        <begin position="178"/>
        <end position="196"/>
    </location>
</feature>
<dbReference type="CDD" id="cd17320">
    <property type="entry name" value="MFS_MdfA_MDR_like"/>
    <property type="match status" value="1"/>
</dbReference>
<feature type="transmembrane region" description="Helical" evidence="8">
    <location>
        <begin position="354"/>
        <end position="376"/>
    </location>
</feature>
<dbReference type="Gene3D" id="1.20.1720.10">
    <property type="entry name" value="Multidrug resistance protein D"/>
    <property type="match status" value="1"/>
</dbReference>
<dbReference type="KEGG" id="spph:KFK14_02350"/>
<comment type="subcellular location">
    <subcellularLocation>
        <location evidence="8">Cell inner membrane</location>
        <topology evidence="8">Multi-pass membrane protein</topology>
    </subcellularLocation>
    <subcellularLocation>
        <location evidence="1">Cell membrane</location>
        <topology evidence="1">Multi-pass membrane protein</topology>
    </subcellularLocation>
</comment>
<dbReference type="InterPro" id="IPR004812">
    <property type="entry name" value="Efflux_drug-R_Bcr/CmlA"/>
</dbReference>
<dbReference type="PROSITE" id="PS50850">
    <property type="entry name" value="MFS"/>
    <property type="match status" value="1"/>
</dbReference>
<protein>
    <recommendedName>
        <fullName evidence="8">Bcr/CflA family efflux transporter</fullName>
    </recommendedName>
</protein>
<evidence type="ECO:0000256" key="6">
    <source>
        <dbReference type="ARBA" id="ARBA00022989"/>
    </source>
</evidence>
<feature type="transmembrane region" description="Helical" evidence="8">
    <location>
        <begin position="228"/>
        <end position="249"/>
    </location>
</feature>
<evidence type="ECO:0000256" key="8">
    <source>
        <dbReference type="RuleBase" id="RU365088"/>
    </source>
</evidence>
<dbReference type="InterPro" id="IPR011701">
    <property type="entry name" value="MFS"/>
</dbReference>
<dbReference type="NCBIfam" id="TIGR00710">
    <property type="entry name" value="efflux_Bcr_CflA"/>
    <property type="match status" value="1"/>
</dbReference>
<evidence type="ECO:0000259" key="9">
    <source>
        <dbReference type="PROSITE" id="PS50850"/>
    </source>
</evidence>
<keyword evidence="5 8" id="KW-0812">Transmembrane</keyword>
<evidence type="ECO:0000256" key="4">
    <source>
        <dbReference type="ARBA" id="ARBA00022475"/>
    </source>
</evidence>
<sequence>MQNERPSPPAAGAKDFPLGFKEFVALIAGLMAMNALSIDPMLPALPAIGESLGIHNPNDRQWIITAYFMGLGVGALFYGSLSDRYGRRPVLLICLGLMLVTTMVCALAPSFAVMLVARAFSGFFAAAMRVIAVSIVRDRFQGDAMARVMSLVFVVFMLVPILAPTFGQIILFFAPWRWIFGVLLVLSCVILIWTAIRLPETLDPAHRVEIHARDIGRMLWTVVSHRTSIGYMLATGVAMGGMIGFLTSAQQIFFDIFHAPGIFPIAFASIAGGMAVGSFFNSQLVERIGARRVSQSALIVLIMLGAIHTMTAWLGMETMISFIIFQVLTMLVISLTGSNFGAISMEPFARGAGLASSFQAFVTTIVSAGLGAFIGAQFNGTTLPMALGFLGYGSLALLLVAWAERWKLFTRPHHGALRNAAH</sequence>
<evidence type="ECO:0000313" key="10">
    <source>
        <dbReference type="EMBL" id="QUT06344.1"/>
    </source>
</evidence>
<accession>A0A975K7R2</accession>
<dbReference type="GO" id="GO:1990961">
    <property type="term" value="P:xenobiotic detoxification by transmembrane export across the plasma membrane"/>
    <property type="evidence" value="ECO:0007669"/>
    <property type="project" value="InterPro"/>
</dbReference>
<dbReference type="Proteomes" id="UP000681425">
    <property type="component" value="Chromosome"/>
</dbReference>
<feature type="transmembrane region" description="Helical" evidence="8">
    <location>
        <begin position="148"/>
        <end position="172"/>
    </location>
</feature>
<dbReference type="GO" id="GO:0042910">
    <property type="term" value="F:xenobiotic transmembrane transporter activity"/>
    <property type="evidence" value="ECO:0007669"/>
    <property type="project" value="InterPro"/>
</dbReference>
<dbReference type="PANTHER" id="PTHR23502:SF132">
    <property type="entry name" value="POLYAMINE TRANSPORTER 2-RELATED"/>
    <property type="match status" value="1"/>
</dbReference>
<feature type="transmembrane region" description="Helical" evidence="8">
    <location>
        <begin position="62"/>
        <end position="78"/>
    </location>
</feature>
<feature type="domain" description="Major facilitator superfamily (MFS) profile" evidence="9">
    <location>
        <begin position="23"/>
        <end position="411"/>
    </location>
</feature>
<dbReference type="SUPFAM" id="SSF103473">
    <property type="entry name" value="MFS general substrate transporter"/>
    <property type="match status" value="1"/>
</dbReference>
<dbReference type="AlphaFoldDB" id="A0A975K7R2"/>
<evidence type="ECO:0000256" key="7">
    <source>
        <dbReference type="ARBA" id="ARBA00023136"/>
    </source>
</evidence>
<dbReference type="RefSeq" id="WP_212609735.1">
    <property type="nucleotide sequence ID" value="NZ_CP073910.1"/>
</dbReference>
<keyword evidence="3 8" id="KW-0813">Transport</keyword>
<feature type="transmembrane region" description="Helical" evidence="8">
    <location>
        <begin position="382"/>
        <end position="403"/>
    </location>
</feature>
<evidence type="ECO:0000256" key="5">
    <source>
        <dbReference type="ARBA" id="ARBA00022692"/>
    </source>
</evidence>
<reference evidence="10" key="1">
    <citation type="submission" date="2021-04" db="EMBL/GenBank/DDBJ databases">
        <title>Isolation of p-tert-butylphenol degrading bacteria Sphingobium phenoxybenzoativorans Tas13 from active sludge.</title>
        <authorList>
            <person name="Li Y."/>
        </authorList>
    </citation>
    <scope>NUCLEOTIDE SEQUENCE</scope>
    <source>
        <strain evidence="10">Tas13</strain>
    </source>
</reference>
<feature type="transmembrane region" description="Helical" evidence="8">
    <location>
        <begin position="115"/>
        <end position="136"/>
    </location>
</feature>
<feature type="transmembrane region" description="Helical" evidence="8">
    <location>
        <begin position="90"/>
        <end position="109"/>
    </location>
</feature>
<evidence type="ECO:0000313" key="11">
    <source>
        <dbReference type="Proteomes" id="UP000681425"/>
    </source>
</evidence>
<evidence type="ECO:0000256" key="1">
    <source>
        <dbReference type="ARBA" id="ARBA00004651"/>
    </source>
</evidence>
<dbReference type="InterPro" id="IPR020846">
    <property type="entry name" value="MFS_dom"/>
</dbReference>